<dbReference type="AlphaFoldDB" id="A0A8J3LMM8"/>
<dbReference type="EMBL" id="BONJ01000020">
    <property type="protein sequence ID" value="GIG15450.1"/>
    <property type="molecule type" value="Genomic_DNA"/>
</dbReference>
<feature type="compositionally biased region" description="Polar residues" evidence="1">
    <location>
        <begin position="71"/>
        <end position="85"/>
    </location>
</feature>
<reference evidence="3" key="1">
    <citation type="submission" date="2021-01" db="EMBL/GenBank/DDBJ databases">
        <title>Whole genome shotgun sequence of Catellatospora methionotrophica NBRC 14553.</title>
        <authorList>
            <person name="Komaki H."/>
            <person name="Tamura T."/>
        </authorList>
    </citation>
    <scope>NUCLEOTIDE SEQUENCE</scope>
    <source>
        <strain evidence="3">NBRC 14553</strain>
    </source>
</reference>
<evidence type="ECO:0000313" key="4">
    <source>
        <dbReference type="Proteomes" id="UP000660339"/>
    </source>
</evidence>
<keyword evidence="2" id="KW-0812">Transmembrane</keyword>
<proteinExistence type="predicted"/>
<feature type="region of interest" description="Disordered" evidence="1">
    <location>
        <begin position="55"/>
        <end position="130"/>
    </location>
</feature>
<gene>
    <name evidence="3" type="ORF">Cme02nite_37820</name>
</gene>
<feature type="transmembrane region" description="Helical" evidence="2">
    <location>
        <begin position="6"/>
        <end position="24"/>
    </location>
</feature>
<keyword evidence="4" id="KW-1185">Reference proteome</keyword>
<evidence type="ECO:0000313" key="3">
    <source>
        <dbReference type="EMBL" id="GIG15450.1"/>
    </source>
</evidence>
<evidence type="ECO:0000256" key="1">
    <source>
        <dbReference type="SAM" id="MobiDB-lite"/>
    </source>
</evidence>
<accession>A0A8J3LMM8</accession>
<sequence length="130" mass="13771">MPILIAVLATVAGILIVGVGGGLVRPMQSRWDTWLDRAGEESTRVAEHARAYAAGQADATRVLADRPTGTVYPSQNAAPADSNQKAAPADPNLYQAPAEPDEYPVPLVPGFDSDQTQPLPNSARRPVSRD</sequence>
<evidence type="ECO:0000256" key="2">
    <source>
        <dbReference type="SAM" id="Phobius"/>
    </source>
</evidence>
<dbReference type="Proteomes" id="UP000660339">
    <property type="component" value="Unassembled WGS sequence"/>
</dbReference>
<keyword evidence="2" id="KW-1133">Transmembrane helix</keyword>
<keyword evidence="2" id="KW-0472">Membrane</keyword>
<protein>
    <submittedName>
        <fullName evidence="3">Uncharacterized protein</fullName>
    </submittedName>
</protein>
<comment type="caution">
    <text evidence="3">The sequence shown here is derived from an EMBL/GenBank/DDBJ whole genome shotgun (WGS) entry which is preliminary data.</text>
</comment>
<name>A0A8J3LMM8_9ACTN</name>
<organism evidence="3 4">
    <name type="scientific">Catellatospora methionotrophica</name>
    <dbReference type="NCBI Taxonomy" id="121620"/>
    <lineage>
        <taxon>Bacteria</taxon>
        <taxon>Bacillati</taxon>
        <taxon>Actinomycetota</taxon>
        <taxon>Actinomycetes</taxon>
        <taxon>Micromonosporales</taxon>
        <taxon>Micromonosporaceae</taxon>
        <taxon>Catellatospora</taxon>
    </lineage>
</organism>